<dbReference type="PANTHER" id="PTHR31973">
    <property type="entry name" value="POLYPROTEIN, PUTATIVE-RELATED"/>
    <property type="match status" value="1"/>
</dbReference>
<evidence type="ECO:0000256" key="4">
    <source>
        <dbReference type="PROSITE-ProRule" id="PRU00325"/>
    </source>
</evidence>
<dbReference type="Pfam" id="PF04434">
    <property type="entry name" value="SWIM"/>
    <property type="match status" value="1"/>
</dbReference>
<organism evidence="6 7">
    <name type="scientific">Tagetes erecta</name>
    <name type="common">African marigold</name>
    <dbReference type="NCBI Taxonomy" id="13708"/>
    <lineage>
        <taxon>Eukaryota</taxon>
        <taxon>Viridiplantae</taxon>
        <taxon>Streptophyta</taxon>
        <taxon>Embryophyta</taxon>
        <taxon>Tracheophyta</taxon>
        <taxon>Spermatophyta</taxon>
        <taxon>Magnoliopsida</taxon>
        <taxon>eudicotyledons</taxon>
        <taxon>Gunneridae</taxon>
        <taxon>Pentapetalae</taxon>
        <taxon>asterids</taxon>
        <taxon>campanulids</taxon>
        <taxon>Asterales</taxon>
        <taxon>Asteraceae</taxon>
        <taxon>Asteroideae</taxon>
        <taxon>Heliantheae alliance</taxon>
        <taxon>Tageteae</taxon>
        <taxon>Tagetes</taxon>
    </lineage>
</organism>
<gene>
    <name evidence="6" type="ORF">QVD17_38268</name>
</gene>
<protein>
    <recommendedName>
        <fullName evidence="5">SWIM-type domain-containing protein</fullName>
    </recommendedName>
</protein>
<keyword evidence="3" id="KW-0862">Zinc</keyword>
<evidence type="ECO:0000256" key="1">
    <source>
        <dbReference type="ARBA" id="ARBA00022723"/>
    </source>
</evidence>
<feature type="domain" description="SWIM-type" evidence="5">
    <location>
        <begin position="696"/>
        <end position="738"/>
    </location>
</feature>
<dbReference type="Pfam" id="PF10551">
    <property type="entry name" value="MULE"/>
    <property type="match status" value="1"/>
</dbReference>
<comment type="caution">
    <text evidence="6">The sequence shown here is derived from an EMBL/GenBank/DDBJ whole genome shotgun (WGS) entry which is preliminary data.</text>
</comment>
<dbReference type="GO" id="GO:0008270">
    <property type="term" value="F:zinc ion binding"/>
    <property type="evidence" value="ECO:0007669"/>
    <property type="project" value="UniProtKB-KW"/>
</dbReference>
<evidence type="ECO:0000256" key="3">
    <source>
        <dbReference type="ARBA" id="ARBA00022833"/>
    </source>
</evidence>
<keyword evidence="7" id="KW-1185">Reference proteome</keyword>
<evidence type="ECO:0000256" key="2">
    <source>
        <dbReference type="ARBA" id="ARBA00022771"/>
    </source>
</evidence>
<proteinExistence type="predicted"/>
<dbReference type="EMBL" id="JAUHHV010000010">
    <property type="protein sequence ID" value="KAK1411708.1"/>
    <property type="molecule type" value="Genomic_DNA"/>
</dbReference>
<dbReference type="InterPro" id="IPR006564">
    <property type="entry name" value="Znf_PMZ"/>
</dbReference>
<sequence length="850" mass="97843">MVLTLWWIRDKHERFDPVEVYKQWSSMLGLGYHSKSPKKTSNVVIDELDDYEPCTKYLALDWRDNHVNQEDANEDNKERENGNRMNENVYMVDENGNRVDEDGNRVDENAYMLDENGNRVDENGNRVEDDRIVDKDNIVHDVIIDMRSFKANIEGNHDDIEDEGNDYENGDDVGCDLDDFESGSEDENGNVLEAAVRKYRKRMKKSKMVEEVPFYVGQKFNNKKEIRELVTDNAVKTRRQLHILRNESNRFRVVCLGVNPVLVSGGSNSKKDETCGFKSAHESFQEGGASSSTNKSKYQRPTPTCSWKLYLSRKSKLDSWIVKTYHEEHECLQIREVRLYTVSSIAREIEQIVDSNLGIPLRALQDMIQKKHQVQVGLQKIFRAKVMAVNKVHGDYSAQYILLRDYCEELRRSNPGTTVKIDVEREANPGSATRQFRRIYVCFGSMKAGFKMLGREILGLDGCFMKGPFPGQILTAVGVDGNNGIYPVAFAIVESECTSSWTWFLNNLGDDLDLYANSNFTIVSDRQKGVIPAIHNKFPAAEHRHCLRHIHENMKSKWRGNLYKDMLWKAASVTTVPQFNKQMDKIKEQDPSLHKWLQDMPPKHWARSHFSGRSKCDVLLNNLCEVFNKQLVGGRDKPIITCLEYIREYMMRRINVVNKMIAKWGKPLTPTATKAFEQIKNEASQYIVSFNGKDKYQVTGPWNNQHVVNMETRTCSCRKWELTGMPCKHAVAVNWDMVKNCIRVGLPETWVDEAYWTDTWKKVYNNCIDPIYGREMWTSSSCPTTLLPPKHHVQVGRPKKVRKKSVEELSHKINKDGKLTREGVPSKCGICKNYGHNKRTCKGQGSSSLP</sequence>
<reference evidence="6" key="1">
    <citation type="journal article" date="2023" name="bioRxiv">
        <title>Improved chromosome-level genome assembly for marigold (Tagetes erecta).</title>
        <authorList>
            <person name="Jiang F."/>
            <person name="Yuan L."/>
            <person name="Wang S."/>
            <person name="Wang H."/>
            <person name="Xu D."/>
            <person name="Wang A."/>
            <person name="Fan W."/>
        </authorList>
    </citation>
    <scope>NUCLEOTIDE SEQUENCE</scope>
    <source>
        <strain evidence="6">WSJ</strain>
        <tissue evidence="6">Leaf</tissue>
    </source>
</reference>
<dbReference type="PANTHER" id="PTHR31973:SF190">
    <property type="entry name" value="MULE TRANSPOSASE DOMAIN-CONTAINING PROTEIN"/>
    <property type="match status" value="1"/>
</dbReference>
<dbReference type="Proteomes" id="UP001229421">
    <property type="component" value="Unassembled WGS sequence"/>
</dbReference>
<accession>A0AAD8NKR8</accession>
<dbReference type="AlphaFoldDB" id="A0AAD8NKR8"/>
<name>A0AAD8NKR8_TARER</name>
<dbReference type="InterPro" id="IPR007527">
    <property type="entry name" value="Znf_SWIM"/>
</dbReference>
<dbReference type="PROSITE" id="PS50966">
    <property type="entry name" value="ZF_SWIM"/>
    <property type="match status" value="1"/>
</dbReference>
<evidence type="ECO:0000313" key="7">
    <source>
        <dbReference type="Proteomes" id="UP001229421"/>
    </source>
</evidence>
<dbReference type="InterPro" id="IPR018289">
    <property type="entry name" value="MULE_transposase_dom"/>
</dbReference>
<dbReference type="SMART" id="SM00575">
    <property type="entry name" value="ZnF_PMZ"/>
    <property type="match status" value="1"/>
</dbReference>
<evidence type="ECO:0000259" key="5">
    <source>
        <dbReference type="PROSITE" id="PS50966"/>
    </source>
</evidence>
<keyword evidence="2 4" id="KW-0863">Zinc-finger</keyword>
<keyword evidence="1" id="KW-0479">Metal-binding</keyword>
<evidence type="ECO:0000313" key="6">
    <source>
        <dbReference type="EMBL" id="KAK1411708.1"/>
    </source>
</evidence>